<comment type="similarity">
    <text evidence="2">Belongs to the glycosyltransferase 41 family. O-GlcNAc transferase subfamily.</text>
</comment>
<feature type="repeat" description="TPR" evidence="11">
    <location>
        <begin position="40"/>
        <end position="73"/>
    </location>
</feature>
<feature type="domain" description="Methyltransferase FkbM" evidence="13">
    <location>
        <begin position="1008"/>
        <end position="1174"/>
    </location>
</feature>
<dbReference type="Pfam" id="PF13844">
    <property type="entry name" value="Glyco_transf_41"/>
    <property type="match status" value="2"/>
</dbReference>
<keyword evidence="16" id="KW-1185">Reference proteome</keyword>
<evidence type="ECO:0000256" key="9">
    <source>
        <dbReference type="ARBA" id="ARBA00022803"/>
    </source>
</evidence>
<keyword evidence="5" id="KW-0997">Cell inner membrane</keyword>
<keyword evidence="6" id="KW-0328">Glycosyltransferase</keyword>
<evidence type="ECO:0000256" key="11">
    <source>
        <dbReference type="PROSITE-ProRule" id="PRU00339"/>
    </source>
</evidence>
<feature type="repeat" description="TPR" evidence="11">
    <location>
        <begin position="180"/>
        <end position="213"/>
    </location>
</feature>
<feature type="domain" description="O-GlcNAc transferase C-terminal" evidence="14">
    <location>
        <begin position="430"/>
        <end position="611"/>
    </location>
</feature>
<evidence type="ECO:0000256" key="12">
    <source>
        <dbReference type="SAM" id="MobiDB-lite"/>
    </source>
</evidence>
<dbReference type="EMBL" id="CP016170">
    <property type="protein sequence ID" value="ANN66777.1"/>
    <property type="molecule type" value="Genomic_DNA"/>
</dbReference>
<reference evidence="15 16" key="1">
    <citation type="submission" date="2016-06" db="EMBL/GenBank/DDBJ databases">
        <title>Complete genome sequences of Bordetella bronchialis and Bordetella flabilis.</title>
        <authorList>
            <person name="LiPuma J.J."/>
            <person name="Spilker T."/>
        </authorList>
    </citation>
    <scope>NUCLEOTIDE SEQUENCE [LARGE SCALE GENOMIC DNA]</scope>
    <source>
        <strain evidence="15 16">AU3182</strain>
    </source>
</reference>
<dbReference type="InterPro" id="IPR009993">
    <property type="entry name" value="WecF"/>
</dbReference>
<keyword evidence="4" id="KW-1003">Cell membrane</keyword>
<dbReference type="InterPro" id="IPR019734">
    <property type="entry name" value="TPR_rpt"/>
</dbReference>
<dbReference type="Pfam" id="PF05050">
    <property type="entry name" value="Methyltransf_21"/>
    <property type="match status" value="1"/>
</dbReference>
<keyword evidence="9 11" id="KW-0802">TPR repeat</keyword>
<evidence type="ECO:0000313" key="16">
    <source>
        <dbReference type="Proteomes" id="UP000091897"/>
    </source>
</evidence>
<dbReference type="Pfam" id="PF07429">
    <property type="entry name" value="Glyco_transf_56"/>
    <property type="match status" value="1"/>
</dbReference>
<dbReference type="Gene3D" id="3.40.50.150">
    <property type="entry name" value="Vaccinia Virus protein VP39"/>
    <property type="match status" value="1"/>
</dbReference>
<dbReference type="InterPro" id="IPR029489">
    <property type="entry name" value="OGT/SEC/SPY_C"/>
</dbReference>
<name>A0ABM6CRY3_9BORD</name>
<evidence type="ECO:0000256" key="1">
    <source>
        <dbReference type="ARBA" id="ARBA00004922"/>
    </source>
</evidence>
<dbReference type="RefSeq" id="WP_066348923.1">
    <property type="nucleotide sequence ID" value="NZ_CBCSFJ010000047.1"/>
</dbReference>
<feature type="compositionally biased region" description="Basic and acidic residues" evidence="12">
    <location>
        <begin position="41"/>
        <end position="56"/>
    </location>
</feature>
<feature type="domain" description="O-GlcNAc transferase C-terminal" evidence="14">
    <location>
        <begin position="262"/>
        <end position="412"/>
    </location>
</feature>
<dbReference type="Gene3D" id="3.40.50.11380">
    <property type="match status" value="1"/>
</dbReference>
<evidence type="ECO:0000256" key="4">
    <source>
        <dbReference type="ARBA" id="ARBA00022475"/>
    </source>
</evidence>
<organism evidence="15 16">
    <name type="scientific">Bordetella bronchialis</name>
    <dbReference type="NCBI Taxonomy" id="463025"/>
    <lineage>
        <taxon>Bacteria</taxon>
        <taxon>Pseudomonadati</taxon>
        <taxon>Pseudomonadota</taxon>
        <taxon>Betaproteobacteria</taxon>
        <taxon>Burkholderiales</taxon>
        <taxon>Alcaligenaceae</taxon>
        <taxon>Bordetella</taxon>
    </lineage>
</organism>
<dbReference type="Proteomes" id="UP000091897">
    <property type="component" value="Chromosome"/>
</dbReference>
<evidence type="ECO:0000256" key="5">
    <source>
        <dbReference type="ARBA" id="ARBA00022519"/>
    </source>
</evidence>
<feature type="region of interest" description="Disordered" evidence="12">
    <location>
        <begin position="970"/>
        <end position="997"/>
    </location>
</feature>
<dbReference type="InterPro" id="IPR051939">
    <property type="entry name" value="Glycosyltr_41/O-GlcNAc_trsf"/>
</dbReference>
<dbReference type="EC" id="2.4.1.255" evidence="3"/>
<dbReference type="InterPro" id="IPR029063">
    <property type="entry name" value="SAM-dependent_MTases_sf"/>
</dbReference>
<evidence type="ECO:0000259" key="13">
    <source>
        <dbReference type="Pfam" id="PF05050"/>
    </source>
</evidence>
<dbReference type="Pfam" id="PF13181">
    <property type="entry name" value="TPR_8"/>
    <property type="match status" value="1"/>
</dbReference>
<evidence type="ECO:0000259" key="14">
    <source>
        <dbReference type="Pfam" id="PF13844"/>
    </source>
</evidence>
<dbReference type="InterPro" id="IPR011990">
    <property type="entry name" value="TPR-like_helical_dom_sf"/>
</dbReference>
<feature type="region of interest" description="Disordered" evidence="12">
    <location>
        <begin position="1"/>
        <end position="56"/>
    </location>
</feature>
<evidence type="ECO:0000256" key="3">
    <source>
        <dbReference type="ARBA" id="ARBA00011970"/>
    </source>
</evidence>
<feature type="repeat" description="TPR" evidence="11">
    <location>
        <begin position="74"/>
        <end position="107"/>
    </location>
</feature>
<dbReference type="InterPro" id="IPR006342">
    <property type="entry name" value="FkbM_mtfrase"/>
</dbReference>
<evidence type="ECO:0000313" key="15">
    <source>
        <dbReference type="EMBL" id="ANN66777.1"/>
    </source>
</evidence>
<keyword evidence="10" id="KW-0472">Membrane</keyword>
<dbReference type="PROSITE" id="PS50005">
    <property type="entry name" value="TPR"/>
    <property type="match status" value="3"/>
</dbReference>
<dbReference type="PANTHER" id="PTHR44835">
    <property type="entry name" value="UDP-N-ACETYLGLUCOSAMINE--PEPTIDE N-ACETYLGLUCOSAMINYLTRANSFERASE SPINDLY-RELATED"/>
    <property type="match status" value="1"/>
</dbReference>
<evidence type="ECO:0000256" key="8">
    <source>
        <dbReference type="ARBA" id="ARBA00022737"/>
    </source>
</evidence>
<sequence length="1632" mass="181876">MRLREMAKSSLLNPGRRSPASADKKDRAPRAGRSKAAATARELKELGQRQRTEGKFDEARATLRKAADADPADAQPWVMLGYIDLSQSLQDSAQAHFERALELQPDDPDAHQGIATIYYMSSRNESALRHIDRTLEKKPGHAPALVLKVQLLTRLFRMEEATALSEKLVETDSGDPEKDATHWNDLGNIKRGMGQLEDAERCYRKAASLTRTDPVPLSNWLTIMHYMPDRSPLDILEGCKEWARRFAPAVPVQRPVPADLSPGRKLRVGMFSDGFRQHPVGAMTTSALENLAELGFELYLYTTNNRVDKITQRLQAIATRWTSISNIRDEELARRIREDGIDILMDLAGHNAGNRIRTMTLQPAPILMKWVGGLINTTGVEAIDYLLTDCVESPPGSDDFYTEKLVRMPDDYICYLPPDDAPEVGPLPALTNGHITFGCFNNPAKVNEVVLSHWAALMNAIPGSRLYLKGGAYGSAELRQRVVGILERHGIDPQRVRLEGQSVHHELLQCYNQIDIALDPWPYSGGLTTCEALLMGVPVVTLPGPTFAGRHSATHLVNAGMPELVVQDWDQYRARVLDLAGDLQALATIRANLRRVLRASPVCDASRYARHLANALRAVWQRYCEGKSPAALTFTADGQPRFEDEDRPMALVHPPLEPPARTAGRADETFEFTFQGRIVTLDHGLALVGGAMFESLSGHRALQTILIDPTAQLHDGAALVQGGQLDHYLSHVALGDGNPTQLNACLDAKLSGTLAPLAVQSPVLRQRATVLARVPIATNRLDNVDGLDRVEWLTLNPTHDNMKILEGAERLLSRALVVQVGVFFIDVFDRQPSLSDIAARLAHSGMRLLRVSDATYDTFFPQEGRMRGHYGSQLIGANAIFVPDENRMRTLDANEAVKLAFILHSAYGLQDAAYKVLHSVNIDMATRYLRANGWLDDGVPTIAASPSAEYAQPTGRLEYRPEASAVVISPSTTERPVPRTYPPGAAAAAPTTEPASVKPVSDRIQVVDIGANPIDGDPPYKSLLQAGKIDLVGFEPQEAALRKLNKHKSAFETYLPHAVGSGDEVTLYLCHAPGMTSTLRPNFKVLNQFQGYPVWAKILREARVRTRRLDDIAEVGTIDWLKIDIQGGELAVFKNGESKLRDTLVIQTEVNFIQLYEDQPLFAEIDQWMRAHGFMLHTLLEERRRLYAPYVLRGQIHQGLNQLTTADAVYIRDINTLEALTPEQRSKMATILHTAYGSVDLAQKILALNNTQPQESARRSAGTASANGKKRFMHLCYNNIHTQKLITLMEERSMHETFDHQIYIEKHRSIPGYDNDIADISYAEFFDGANDMQRLLNTALEGDVEAVYLHGLFFPWQKEFVLNLAGRKKVVWVIWGGDLYGPIREGKPMHDVVQHISAVATVLDGDYRLFCETYGERPRLDFTYPASQDFRSIPIPPKKSKTIFVGNSGDPGNMHAEILDILARKSDIETYEIVMPLGYNCPAPYYQLLKEKLESFEGRLKARLLTKFLAPEEYFVELARAECLITAHHRQQAIGNLRASLFFGNKTILRRTISFNGLPRKNPSWEMLVDQVGAQAIDYEHFVACKAMSDLRAPTGKSLKVQQERLLNAHGIEATREMLKKQFNAATALPHK</sequence>
<comment type="pathway">
    <text evidence="1">Protein modification; protein glycosylation.</text>
</comment>
<accession>A0ABM6CRY3</accession>
<evidence type="ECO:0000256" key="2">
    <source>
        <dbReference type="ARBA" id="ARBA00005386"/>
    </source>
</evidence>
<protein>
    <recommendedName>
        <fullName evidence="3">protein O-GlcNAc transferase</fullName>
        <ecNumber evidence="3">2.4.1.255</ecNumber>
    </recommendedName>
</protein>
<dbReference type="Pfam" id="PF14559">
    <property type="entry name" value="TPR_19"/>
    <property type="match status" value="1"/>
</dbReference>
<dbReference type="SUPFAM" id="SSF53335">
    <property type="entry name" value="S-adenosyl-L-methionine-dependent methyltransferases"/>
    <property type="match status" value="1"/>
</dbReference>
<dbReference type="SUPFAM" id="SSF48452">
    <property type="entry name" value="TPR-like"/>
    <property type="match status" value="1"/>
</dbReference>
<keyword evidence="7" id="KW-0808">Transferase</keyword>
<dbReference type="Gene3D" id="1.25.40.10">
    <property type="entry name" value="Tetratricopeptide repeat domain"/>
    <property type="match status" value="1"/>
</dbReference>
<dbReference type="Gene3D" id="3.40.50.2000">
    <property type="entry name" value="Glycogen Phosphorylase B"/>
    <property type="match status" value="1"/>
</dbReference>
<keyword evidence="8" id="KW-0677">Repeat</keyword>
<gene>
    <name evidence="15" type="ORF">BAU06_11220</name>
</gene>
<evidence type="ECO:0000256" key="6">
    <source>
        <dbReference type="ARBA" id="ARBA00022676"/>
    </source>
</evidence>
<evidence type="ECO:0000256" key="10">
    <source>
        <dbReference type="ARBA" id="ARBA00023136"/>
    </source>
</evidence>
<feature type="compositionally biased region" description="Low complexity" evidence="12">
    <location>
        <begin position="982"/>
        <end position="995"/>
    </location>
</feature>
<evidence type="ECO:0000256" key="7">
    <source>
        <dbReference type="ARBA" id="ARBA00022679"/>
    </source>
</evidence>
<dbReference type="SUPFAM" id="SSF53756">
    <property type="entry name" value="UDP-Glycosyltransferase/glycogen phosphorylase"/>
    <property type="match status" value="1"/>
</dbReference>
<proteinExistence type="inferred from homology"/>
<dbReference type="SMART" id="SM00028">
    <property type="entry name" value="TPR"/>
    <property type="match status" value="4"/>
</dbReference>
<dbReference type="PANTHER" id="PTHR44835:SF1">
    <property type="entry name" value="PROTEIN O-GLCNAC TRANSFERASE"/>
    <property type="match status" value="1"/>
</dbReference>